<dbReference type="EMBL" id="CAMXCT010005224">
    <property type="protein sequence ID" value="CAI4011776.1"/>
    <property type="molecule type" value="Genomic_DNA"/>
</dbReference>
<evidence type="ECO:0000313" key="4">
    <source>
        <dbReference type="Proteomes" id="UP001152797"/>
    </source>
</evidence>
<sequence length="439" mass="50468">MDQKRVTTQRKRSACGQLRTLALELGVEEGNARLDMTIQQFDSLANDLEMRCTTPQQRGKLRQVVAHLHNRPAVPPLPGSVPAAAPREPEDREAAAAGRQFRLRRWSATMEQSLKSEEPGRVHLHVFMEFGQAVAWTSLRCVVFMGVTRLLVLPVALVFAKLWTTDLIEDSNTDMQRTFKVLQFPFDEHRSQMVLQLPLLVVTYIVHRYDWMDFGIFIFLTSEDHASVSTVNWAAWNEYMERYRVRIGFMGRQRQVDCVREHERKLAFQAQQRQVADALAMLMRPFRPEVLSRLQPWVSQYQSVQLRYKFLVLRGGSQTGKSTLAKSLGHLFGSRRPFVQTVQSAEAPDLKAYSPEEHGYILFDNVNHMDFILHESALFQANNDLHTLGASRTGIYSYSVWLFRCPLVVTVDLSAVWEGSEPWLADNMFELFLDGPCYL</sequence>
<accession>A0A9P1DLM5</accession>
<reference evidence="3 4" key="2">
    <citation type="submission" date="2024-05" db="EMBL/GenBank/DDBJ databases">
        <authorList>
            <person name="Chen Y."/>
            <person name="Shah S."/>
            <person name="Dougan E. K."/>
            <person name="Thang M."/>
            <person name="Chan C."/>
        </authorList>
    </citation>
    <scope>NUCLEOTIDE SEQUENCE [LARGE SCALE GENOMIC DNA]</scope>
</reference>
<feature type="region of interest" description="Disordered" evidence="1">
    <location>
        <begin position="75"/>
        <end position="96"/>
    </location>
</feature>
<protein>
    <submittedName>
        <fullName evidence="3">Gamma-tubulin complex component 4-like</fullName>
    </submittedName>
</protein>
<organism evidence="2">
    <name type="scientific">Cladocopium goreaui</name>
    <dbReference type="NCBI Taxonomy" id="2562237"/>
    <lineage>
        <taxon>Eukaryota</taxon>
        <taxon>Sar</taxon>
        <taxon>Alveolata</taxon>
        <taxon>Dinophyceae</taxon>
        <taxon>Suessiales</taxon>
        <taxon>Symbiodiniaceae</taxon>
        <taxon>Cladocopium</taxon>
    </lineage>
</organism>
<keyword evidence="4" id="KW-1185">Reference proteome</keyword>
<evidence type="ECO:0000313" key="2">
    <source>
        <dbReference type="EMBL" id="CAI4011776.1"/>
    </source>
</evidence>
<evidence type="ECO:0000256" key="1">
    <source>
        <dbReference type="SAM" id="MobiDB-lite"/>
    </source>
</evidence>
<dbReference type="Proteomes" id="UP001152797">
    <property type="component" value="Unassembled WGS sequence"/>
</dbReference>
<dbReference type="AlphaFoldDB" id="A0A9P1DLM5"/>
<reference evidence="2" key="1">
    <citation type="submission" date="2022-10" db="EMBL/GenBank/DDBJ databases">
        <authorList>
            <person name="Chen Y."/>
            <person name="Dougan E. K."/>
            <person name="Chan C."/>
            <person name="Rhodes N."/>
            <person name="Thang M."/>
        </authorList>
    </citation>
    <scope>NUCLEOTIDE SEQUENCE</scope>
</reference>
<name>A0A9P1DLM5_9DINO</name>
<gene>
    <name evidence="2" type="ORF">C1SCF055_LOCUS36905</name>
</gene>
<evidence type="ECO:0000313" key="3">
    <source>
        <dbReference type="EMBL" id="CAL4799088.1"/>
    </source>
</evidence>
<dbReference type="EMBL" id="CAMXCT030005224">
    <property type="protein sequence ID" value="CAL4799088.1"/>
    <property type="molecule type" value="Genomic_DNA"/>
</dbReference>
<comment type="caution">
    <text evidence="2">The sequence shown here is derived from an EMBL/GenBank/DDBJ whole genome shotgun (WGS) entry which is preliminary data.</text>
</comment>
<dbReference type="EMBL" id="CAMXCT020005224">
    <property type="protein sequence ID" value="CAL1165151.1"/>
    <property type="molecule type" value="Genomic_DNA"/>
</dbReference>
<proteinExistence type="predicted"/>